<dbReference type="InterPro" id="IPR038720">
    <property type="entry name" value="YprB_RNase_H-like_dom"/>
</dbReference>
<gene>
    <name evidence="2" type="ORF">AZI98_12065</name>
</gene>
<keyword evidence="3" id="KW-1185">Reference proteome</keyword>
<feature type="domain" description="YprB ribonuclease H-like" evidence="1">
    <location>
        <begin position="98"/>
        <end position="266"/>
    </location>
</feature>
<sequence>MSIKQKLNRLKNHIVHEDVLKKEQDIEIPYLKRWESVGVKPFFFDGQYILIREVEYPLNYRHGLYELSEVIDVVDYWNDNEMEHPLSAKGHKPYELFFFDTETTGLKGGAGNMIFLLGFARILFDKVVIKQLFLPAPGHEVALYQRFLSEVNIKTLVTYNGKAFDWPQVKTRHTLIRNMVPQLPEYGHFDLYHAARRLWKNSLESVKLSNVEKDILQVNRKEDTPGYLAPILYHHFLKDPNPDSVIGIFQHNEMDILSLISLYIHLSKKLLFPDDNHDDKELFEMARWFQAQGNEKLAYFSYAKINEQSSSLHLKAKFEMAMLAKRNGRLDEAVKLWSEIKKHGQGFLKIKALVELAKFYEHYEKNIDAAYIDTNEAIQILKQLERMGVSKHSTQKEELLKRKWRLEKKKNKLEDLEER</sequence>
<protein>
    <recommendedName>
        <fullName evidence="1">YprB ribonuclease H-like domain-containing protein</fullName>
    </recommendedName>
</protein>
<evidence type="ECO:0000259" key="1">
    <source>
        <dbReference type="Pfam" id="PF13482"/>
    </source>
</evidence>
<dbReference type="Proteomes" id="UP000076476">
    <property type="component" value="Unassembled WGS sequence"/>
</dbReference>
<dbReference type="InterPro" id="IPR012337">
    <property type="entry name" value="RNaseH-like_sf"/>
</dbReference>
<dbReference type="PANTHER" id="PTHR38462:SF1">
    <property type="entry name" value="YPRB RIBONUCLEASE H-LIKE DOMAIN-CONTAINING PROTEIN"/>
    <property type="match status" value="1"/>
</dbReference>
<dbReference type="AlphaFoldDB" id="A0A165XAI2"/>
<dbReference type="OrthoDB" id="9790530at2"/>
<organism evidence="2 3">
    <name type="scientific">Aeribacillus pallidus</name>
    <dbReference type="NCBI Taxonomy" id="33936"/>
    <lineage>
        <taxon>Bacteria</taxon>
        <taxon>Bacillati</taxon>
        <taxon>Bacillota</taxon>
        <taxon>Bacilli</taxon>
        <taxon>Bacillales</taxon>
        <taxon>Bacillaceae</taxon>
        <taxon>Aeribacillus</taxon>
    </lineage>
</organism>
<dbReference type="RefSeq" id="WP_063388537.1">
    <property type="nucleotide sequence ID" value="NZ_LWBR01000035.1"/>
</dbReference>
<dbReference type="Pfam" id="PF13482">
    <property type="entry name" value="RNase_H_2"/>
    <property type="match status" value="1"/>
</dbReference>
<evidence type="ECO:0000313" key="3">
    <source>
        <dbReference type="Proteomes" id="UP000076476"/>
    </source>
</evidence>
<evidence type="ECO:0000313" key="2">
    <source>
        <dbReference type="EMBL" id="KZN95803.1"/>
    </source>
</evidence>
<dbReference type="PANTHER" id="PTHR38462">
    <property type="entry name" value="EXONUCLEASE-LIKE PROTEIN"/>
    <property type="match status" value="1"/>
</dbReference>
<dbReference type="EMBL" id="LWBR01000035">
    <property type="protein sequence ID" value="KZN95803.1"/>
    <property type="molecule type" value="Genomic_DNA"/>
</dbReference>
<name>A0A165XAI2_9BACI</name>
<dbReference type="SUPFAM" id="SSF53098">
    <property type="entry name" value="Ribonuclease H-like"/>
    <property type="match status" value="1"/>
</dbReference>
<dbReference type="STRING" id="33936.AZI98_12065"/>
<proteinExistence type="predicted"/>
<comment type="caution">
    <text evidence="2">The sequence shown here is derived from an EMBL/GenBank/DDBJ whole genome shotgun (WGS) entry which is preliminary data.</text>
</comment>
<reference evidence="2 3" key="1">
    <citation type="submission" date="2016-04" db="EMBL/GenBank/DDBJ databases">
        <title>Draft genome sequence of Aeribacillus pallidus 8m3 from petroleum reservoir.</title>
        <authorList>
            <person name="Poltaraus A.B."/>
            <person name="Nazina T.N."/>
            <person name="Tourova T.P."/>
            <person name="Malakho S.M."/>
            <person name="Korshunova A.V."/>
            <person name="Sokolova D.S."/>
        </authorList>
    </citation>
    <scope>NUCLEOTIDE SEQUENCE [LARGE SCALE GENOMIC DNA]</scope>
    <source>
        <strain evidence="2 3">8m3</strain>
    </source>
</reference>
<accession>A0A165XAI2</accession>